<evidence type="ECO:0000256" key="1">
    <source>
        <dbReference type="ARBA" id="ARBA00022729"/>
    </source>
</evidence>
<protein>
    <recommendedName>
        <fullName evidence="4">Yeast cell wall synthesis Kre9/Knh1-like N-terminal domain-containing protein</fullName>
    </recommendedName>
</protein>
<reference evidence="5 6" key="1">
    <citation type="submission" date="2021-12" db="EMBL/GenBank/DDBJ databases">
        <title>High titer production of polyol ester of fatty acids by Rhodotorula paludigena BS15 towards product separation-free biomass refinery.</title>
        <authorList>
            <person name="Mano J."/>
            <person name="Ono H."/>
            <person name="Tanaka T."/>
            <person name="Naito K."/>
            <person name="Sushida H."/>
            <person name="Ike M."/>
            <person name="Tokuyasu K."/>
            <person name="Kitaoka M."/>
        </authorList>
    </citation>
    <scope>NUCLEOTIDE SEQUENCE [LARGE SCALE GENOMIC DNA]</scope>
    <source>
        <strain evidence="5 6">BS15</strain>
    </source>
</reference>
<name>A0AAV5GH87_9BASI</name>
<keyword evidence="6" id="KW-1185">Reference proteome</keyword>
<dbReference type="EMBL" id="BQKY01000004">
    <property type="protein sequence ID" value="GJN88905.1"/>
    <property type="molecule type" value="Genomic_DNA"/>
</dbReference>
<organism evidence="5 6">
    <name type="scientific">Rhodotorula paludigena</name>
    <dbReference type="NCBI Taxonomy" id="86838"/>
    <lineage>
        <taxon>Eukaryota</taxon>
        <taxon>Fungi</taxon>
        <taxon>Dikarya</taxon>
        <taxon>Basidiomycota</taxon>
        <taxon>Pucciniomycotina</taxon>
        <taxon>Microbotryomycetes</taxon>
        <taxon>Sporidiobolales</taxon>
        <taxon>Sporidiobolaceae</taxon>
        <taxon>Rhodotorula</taxon>
    </lineage>
</organism>
<dbReference type="AlphaFoldDB" id="A0AAV5GH87"/>
<accession>A0AAV5GH87</accession>
<proteinExistence type="predicted"/>
<dbReference type="Proteomes" id="UP001342314">
    <property type="component" value="Unassembled WGS sequence"/>
</dbReference>
<feature type="compositionally biased region" description="Low complexity" evidence="2">
    <location>
        <begin position="173"/>
        <end position="197"/>
    </location>
</feature>
<dbReference type="PANTHER" id="PTHR28154:SF1">
    <property type="entry name" value="CELL WALL SYNTHESIS PROTEIN KNH1-RELATED"/>
    <property type="match status" value="1"/>
</dbReference>
<evidence type="ECO:0000256" key="2">
    <source>
        <dbReference type="SAM" id="MobiDB-lite"/>
    </source>
</evidence>
<evidence type="ECO:0000313" key="5">
    <source>
        <dbReference type="EMBL" id="GJN88905.1"/>
    </source>
</evidence>
<feature type="region of interest" description="Disordered" evidence="2">
    <location>
        <begin position="173"/>
        <end position="200"/>
    </location>
</feature>
<evidence type="ECO:0000259" key="4">
    <source>
        <dbReference type="Pfam" id="PF10342"/>
    </source>
</evidence>
<keyword evidence="1 3" id="KW-0732">Signal</keyword>
<sequence length="232" mass="23143">MHFSTAFSSAAVLALSLPAVLAKPFIYKPVAASHYAAGDSFTISWRDDGNAPSWTEFGRTSIGLYSGSSQVQYRLAQVGLIEDASQTSEVRITIDPVWGPDSDQYFIRLDSEAATDASGAPLQSFSARFALSGMTGAFPPVVEAALANSASGAAPNSMVTAVRTADATAASAAATSSSSADATPAAVSESADASKSADAQKADETSGGAAGALVVKAGIVGAAGVAVAALLA</sequence>
<dbReference type="GO" id="GO:0006078">
    <property type="term" value="P:(1-&gt;6)-beta-D-glucan biosynthetic process"/>
    <property type="evidence" value="ECO:0007669"/>
    <property type="project" value="InterPro"/>
</dbReference>
<comment type="caution">
    <text evidence="5">The sequence shown here is derived from an EMBL/GenBank/DDBJ whole genome shotgun (WGS) entry which is preliminary data.</text>
</comment>
<dbReference type="GO" id="GO:0042546">
    <property type="term" value="P:cell wall biogenesis"/>
    <property type="evidence" value="ECO:0007669"/>
    <property type="project" value="InterPro"/>
</dbReference>
<dbReference type="InterPro" id="IPR045328">
    <property type="entry name" value="Kre9/Knh1"/>
</dbReference>
<dbReference type="PANTHER" id="PTHR28154">
    <property type="entry name" value="CELL WALL SYNTHESIS PROTEIN KNH1-RELATED"/>
    <property type="match status" value="1"/>
</dbReference>
<feature type="domain" description="Yeast cell wall synthesis Kre9/Knh1-like N-terminal" evidence="4">
    <location>
        <begin position="29"/>
        <end position="118"/>
    </location>
</feature>
<gene>
    <name evidence="5" type="ORF">Rhopal_001876-T1</name>
</gene>
<evidence type="ECO:0000256" key="3">
    <source>
        <dbReference type="SAM" id="SignalP"/>
    </source>
</evidence>
<feature type="chain" id="PRO_5043730584" description="Yeast cell wall synthesis Kre9/Knh1-like N-terminal domain-containing protein" evidence="3">
    <location>
        <begin position="23"/>
        <end position="232"/>
    </location>
</feature>
<feature type="signal peptide" evidence="3">
    <location>
        <begin position="1"/>
        <end position="22"/>
    </location>
</feature>
<evidence type="ECO:0000313" key="6">
    <source>
        <dbReference type="Proteomes" id="UP001342314"/>
    </source>
</evidence>
<dbReference type="InterPro" id="IPR018466">
    <property type="entry name" value="Kre9/Knh1-like_N"/>
</dbReference>
<dbReference type="Pfam" id="PF10342">
    <property type="entry name" value="Kre9_KNH"/>
    <property type="match status" value="1"/>
</dbReference>